<keyword evidence="2" id="KW-1185">Reference proteome</keyword>
<accession>A0A1H1M0C3</accession>
<dbReference type="AlphaFoldDB" id="A0A1H1M0C3"/>
<dbReference type="InterPro" id="IPR058532">
    <property type="entry name" value="YjbR/MT2646/Rv2570-like"/>
</dbReference>
<keyword evidence="1" id="KW-0238">DNA-binding</keyword>
<dbReference type="InterPro" id="IPR038056">
    <property type="entry name" value="YjbR-like_sf"/>
</dbReference>
<dbReference type="RefSeq" id="WP_089661602.1">
    <property type="nucleotide sequence ID" value="NZ_LT629745.1"/>
</dbReference>
<organism evidence="1 2">
    <name type="scientific">Christiangramia echinicola</name>
    <dbReference type="NCBI Taxonomy" id="279359"/>
    <lineage>
        <taxon>Bacteria</taxon>
        <taxon>Pseudomonadati</taxon>
        <taxon>Bacteroidota</taxon>
        <taxon>Flavobacteriia</taxon>
        <taxon>Flavobacteriales</taxon>
        <taxon>Flavobacteriaceae</taxon>
        <taxon>Christiangramia</taxon>
    </lineage>
</organism>
<dbReference type="Gene3D" id="3.90.1150.30">
    <property type="match status" value="1"/>
</dbReference>
<dbReference type="Proteomes" id="UP000198858">
    <property type="component" value="Chromosome I"/>
</dbReference>
<dbReference type="STRING" id="1250231.SAMN04488552_1096"/>
<evidence type="ECO:0000313" key="1">
    <source>
        <dbReference type="EMBL" id="SDR80266.1"/>
    </source>
</evidence>
<dbReference type="GO" id="GO:0003677">
    <property type="term" value="F:DNA binding"/>
    <property type="evidence" value="ECO:0007669"/>
    <property type="project" value="UniProtKB-KW"/>
</dbReference>
<dbReference type="SUPFAM" id="SSF142906">
    <property type="entry name" value="YjbR-like"/>
    <property type="match status" value="1"/>
</dbReference>
<proteinExistence type="predicted"/>
<sequence length="119" mass="13810">MNIDTFRDYCLKKEGVTEGLPFGPDNLVLKVMGKMFSIVSLDEVPLRANLKCDPEKALELREEYEENILPGYHMNKQHWNTLVMDGRLDPELIFELIDHSYDLVVDGLTKKLKKELEDL</sequence>
<protein>
    <submittedName>
        <fullName evidence="1">Predicted DNA-binding protein, MmcQ/YjbR family</fullName>
    </submittedName>
</protein>
<dbReference type="InterPro" id="IPR007351">
    <property type="entry name" value="YjbR"/>
</dbReference>
<dbReference type="Pfam" id="PF04237">
    <property type="entry name" value="YjbR"/>
    <property type="match status" value="1"/>
</dbReference>
<reference evidence="1 2" key="1">
    <citation type="submission" date="2016-10" db="EMBL/GenBank/DDBJ databases">
        <authorList>
            <person name="Varghese N."/>
            <person name="Submissions S."/>
        </authorList>
    </citation>
    <scope>NUCLEOTIDE SEQUENCE [LARGE SCALE GENOMIC DNA]</scope>
    <source>
        <strain evidence="1 2">Mar_2010_102</strain>
    </source>
</reference>
<evidence type="ECO:0000313" key="2">
    <source>
        <dbReference type="Proteomes" id="UP000198858"/>
    </source>
</evidence>
<name>A0A1H1M0C3_9FLAO</name>
<dbReference type="PANTHER" id="PTHR35145">
    <property type="entry name" value="CYTOPLASMIC PROTEIN-RELATED"/>
    <property type="match status" value="1"/>
</dbReference>
<dbReference type="EMBL" id="LT629745">
    <property type="protein sequence ID" value="SDR80266.1"/>
    <property type="molecule type" value="Genomic_DNA"/>
</dbReference>
<dbReference type="PANTHER" id="PTHR35145:SF1">
    <property type="entry name" value="CYTOPLASMIC PROTEIN"/>
    <property type="match status" value="1"/>
</dbReference>
<gene>
    <name evidence="1" type="ORF">SAMN04488552_1096</name>
</gene>